<name>A0A0R1RXC2_9LACO</name>
<keyword evidence="5" id="KW-0238">DNA-binding</keyword>
<dbReference type="InterPro" id="IPR004839">
    <property type="entry name" value="Aminotransferase_I/II_large"/>
</dbReference>
<dbReference type="RefSeq" id="WP_025083767.1">
    <property type="nucleotide sequence ID" value="NZ_AZEX01000013.1"/>
</dbReference>
<dbReference type="Gene3D" id="1.10.10.10">
    <property type="entry name" value="Winged helix-like DNA-binding domain superfamily/Winged helix DNA-binding domain"/>
    <property type="match status" value="1"/>
</dbReference>
<dbReference type="Gene3D" id="3.90.1150.10">
    <property type="entry name" value="Aspartate Aminotransferase, domain 1"/>
    <property type="match status" value="1"/>
</dbReference>
<keyword evidence="2" id="KW-0032">Aminotransferase</keyword>
<dbReference type="InterPro" id="IPR036388">
    <property type="entry name" value="WH-like_DNA-bd_sf"/>
</dbReference>
<keyword evidence="4" id="KW-0805">Transcription regulation</keyword>
<evidence type="ECO:0000256" key="6">
    <source>
        <dbReference type="ARBA" id="ARBA00023163"/>
    </source>
</evidence>
<evidence type="ECO:0000256" key="4">
    <source>
        <dbReference type="ARBA" id="ARBA00023015"/>
    </source>
</evidence>
<organism evidence="8 9">
    <name type="scientific">Latilactobacillus fuchuensis DSM 14340 = JCM 11249</name>
    <dbReference type="NCBI Taxonomy" id="1423747"/>
    <lineage>
        <taxon>Bacteria</taxon>
        <taxon>Bacillati</taxon>
        <taxon>Bacillota</taxon>
        <taxon>Bacilli</taxon>
        <taxon>Lactobacillales</taxon>
        <taxon>Lactobacillaceae</taxon>
        <taxon>Latilactobacillus</taxon>
    </lineage>
</organism>
<feature type="domain" description="HTH gntR-type" evidence="7">
    <location>
        <begin position="22"/>
        <end position="90"/>
    </location>
</feature>
<gene>
    <name evidence="8" type="ORF">FC69_GL000514</name>
</gene>
<dbReference type="GO" id="GO:0008483">
    <property type="term" value="F:transaminase activity"/>
    <property type="evidence" value="ECO:0007669"/>
    <property type="project" value="UniProtKB-KW"/>
</dbReference>
<evidence type="ECO:0000256" key="1">
    <source>
        <dbReference type="ARBA" id="ARBA00005384"/>
    </source>
</evidence>
<dbReference type="GO" id="GO:0030170">
    <property type="term" value="F:pyridoxal phosphate binding"/>
    <property type="evidence" value="ECO:0007669"/>
    <property type="project" value="InterPro"/>
</dbReference>
<dbReference type="Proteomes" id="UP000051264">
    <property type="component" value="Unassembled WGS sequence"/>
</dbReference>
<evidence type="ECO:0000256" key="2">
    <source>
        <dbReference type="ARBA" id="ARBA00022576"/>
    </source>
</evidence>
<dbReference type="CDD" id="cd07377">
    <property type="entry name" value="WHTH_GntR"/>
    <property type="match status" value="1"/>
</dbReference>
<evidence type="ECO:0000256" key="5">
    <source>
        <dbReference type="ARBA" id="ARBA00023125"/>
    </source>
</evidence>
<dbReference type="InterPro" id="IPR015422">
    <property type="entry name" value="PyrdxlP-dep_Trfase_small"/>
</dbReference>
<sequence>MSINSYEQYPLSWQPDRTQLTRPYYRSLVQQLEADILSHRLQKNTRLPSQRELADFLDINFTTVGRAYKYGLEKGLLYTNIGSGTFVSQNAFNSITISNHNVDHHLIDLGLVSSFEECNDLVTPYLARVSQQPNVQALLTYQDPLGTPQQRQIAAEWLQTQGVSAIDRDNVAIVAGVQNGLTITLAGLFNPGDRVAVDRYTYSNFIELANLLQIEVVLIDGDQDGMLPELLATECHKKKIHGVFLMPACNNPIGFQITTERRLALATIFATESLLVIEDDIHAFLTNFAIDHQLPTFQSLLPQQTIYLASMAKFISSGLRVAYLVYPNNYRSRIERSIFNINVKTSAFNAEVVTQILQSPTAQTILARKLALTEEANQFFDQLFDQPRPTNPVPFYRILPVSSKIDQTTIENYFLEQGVRIYHSNRFTTKKQPDPFIRIALSSNHIDLLEQALTVIAQNIEQFQ</sequence>
<protein>
    <recommendedName>
        <fullName evidence="7">HTH gntR-type domain-containing protein</fullName>
    </recommendedName>
</protein>
<dbReference type="Pfam" id="PF00392">
    <property type="entry name" value="GntR"/>
    <property type="match status" value="1"/>
</dbReference>
<dbReference type="AlphaFoldDB" id="A0A0R1RXC2"/>
<dbReference type="InterPro" id="IPR015421">
    <property type="entry name" value="PyrdxlP-dep_Trfase_major"/>
</dbReference>
<comment type="caution">
    <text evidence="8">The sequence shown here is derived from an EMBL/GenBank/DDBJ whole genome shotgun (WGS) entry which is preliminary data.</text>
</comment>
<dbReference type="eggNOG" id="COG1167">
    <property type="taxonomic scope" value="Bacteria"/>
</dbReference>
<dbReference type="SUPFAM" id="SSF53383">
    <property type="entry name" value="PLP-dependent transferases"/>
    <property type="match status" value="1"/>
</dbReference>
<dbReference type="GO" id="GO:0003700">
    <property type="term" value="F:DNA-binding transcription factor activity"/>
    <property type="evidence" value="ECO:0007669"/>
    <property type="project" value="InterPro"/>
</dbReference>
<dbReference type="CDD" id="cd00609">
    <property type="entry name" value="AAT_like"/>
    <property type="match status" value="1"/>
</dbReference>
<dbReference type="PROSITE" id="PS50949">
    <property type="entry name" value="HTH_GNTR"/>
    <property type="match status" value="1"/>
</dbReference>
<evidence type="ECO:0000256" key="3">
    <source>
        <dbReference type="ARBA" id="ARBA00022898"/>
    </source>
</evidence>
<dbReference type="Gene3D" id="3.40.640.10">
    <property type="entry name" value="Type I PLP-dependent aspartate aminotransferase-like (Major domain)"/>
    <property type="match status" value="1"/>
</dbReference>
<dbReference type="SMART" id="SM00345">
    <property type="entry name" value="HTH_GNTR"/>
    <property type="match status" value="1"/>
</dbReference>
<evidence type="ECO:0000313" key="8">
    <source>
        <dbReference type="EMBL" id="KRL61661.1"/>
    </source>
</evidence>
<dbReference type="InterPro" id="IPR036390">
    <property type="entry name" value="WH_DNA-bd_sf"/>
</dbReference>
<dbReference type="SUPFAM" id="SSF46785">
    <property type="entry name" value="Winged helix' DNA-binding domain"/>
    <property type="match status" value="1"/>
</dbReference>
<keyword evidence="3" id="KW-0663">Pyridoxal phosphate</keyword>
<dbReference type="InterPro" id="IPR000524">
    <property type="entry name" value="Tscrpt_reg_HTH_GntR"/>
</dbReference>
<evidence type="ECO:0000313" key="9">
    <source>
        <dbReference type="Proteomes" id="UP000051264"/>
    </source>
</evidence>
<dbReference type="GO" id="GO:0003677">
    <property type="term" value="F:DNA binding"/>
    <property type="evidence" value="ECO:0007669"/>
    <property type="project" value="UniProtKB-KW"/>
</dbReference>
<dbReference type="InterPro" id="IPR015424">
    <property type="entry name" value="PyrdxlP-dep_Trfase"/>
</dbReference>
<proteinExistence type="inferred from homology"/>
<reference evidence="8 9" key="1">
    <citation type="journal article" date="2015" name="Genome Announc.">
        <title>Expanding the biotechnology potential of lactobacilli through comparative genomics of 213 strains and associated genera.</title>
        <authorList>
            <person name="Sun Z."/>
            <person name="Harris H.M."/>
            <person name="McCann A."/>
            <person name="Guo C."/>
            <person name="Argimon S."/>
            <person name="Zhang W."/>
            <person name="Yang X."/>
            <person name="Jeffery I.B."/>
            <person name="Cooney J.C."/>
            <person name="Kagawa T.F."/>
            <person name="Liu W."/>
            <person name="Song Y."/>
            <person name="Salvetti E."/>
            <person name="Wrobel A."/>
            <person name="Rasinkangas P."/>
            <person name="Parkhill J."/>
            <person name="Rea M.C."/>
            <person name="O'Sullivan O."/>
            <person name="Ritari J."/>
            <person name="Douillard F.P."/>
            <person name="Paul Ross R."/>
            <person name="Yang R."/>
            <person name="Briner A.E."/>
            <person name="Felis G.E."/>
            <person name="de Vos W.M."/>
            <person name="Barrangou R."/>
            <person name="Klaenhammer T.R."/>
            <person name="Caufield P.W."/>
            <person name="Cui Y."/>
            <person name="Zhang H."/>
            <person name="O'Toole P.W."/>
        </authorList>
    </citation>
    <scope>NUCLEOTIDE SEQUENCE [LARGE SCALE GENOMIC DNA]</scope>
    <source>
        <strain evidence="8 9">DSM 14340</strain>
    </source>
</reference>
<dbReference type="InterPro" id="IPR051446">
    <property type="entry name" value="HTH_trans_reg/aminotransferase"/>
</dbReference>
<dbReference type="PANTHER" id="PTHR46577">
    <property type="entry name" value="HTH-TYPE TRANSCRIPTIONAL REGULATORY PROTEIN GABR"/>
    <property type="match status" value="1"/>
</dbReference>
<dbReference type="EMBL" id="AZEX01000013">
    <property type="protein sequence ID" value="KRL61661.1"/>
    <property type="molecule type" value="Genomic_DNA"/>
</dbReference>
<comment type="similarity">
    <text evidence="1">In the C-terminal section; belongs to the class-I pyridoxal-phosphate-dependent aminotransferase family.</text>
</comment>
<keyword evidence="6" id="KW-0804">Transcription</keyword>
<keyword evidence="2" id="KW-0808">Transferase</keyword>
<accession>A0A0R1RXC2</accession>
<dbReference type="Pfam" id="PF00155">
    <property type="entry name" value="Aminotran_1_2"/>
    <property type="match status" value="1"/>
</dbReference>
<dbReference type="PATRIC" id="fig|1423747.3.peg.523"/>
<dbReference type="OrthoDB" id="9802328at2"/>
<dbReference type="STRING" id="1423747.FC69_GL000514"/>
<evidence type="ECO:0000259" key="7">
    <source>
        <dbReference type="PROSITE" id="PS50949"/>
    </source>
</evidence>
<dbReference type="PANTHER" id="PTHR46577:SF1">
    <property type="entry name" value="HTH-TYPE TRANSCRIPTIONAL REGULATORY PROTEIN GABR"/>
    <property type="match status" value="1"/>
</dbReference>